<sequence length="244" mass="27241">MIGMVGCGTPNHLPFLDIALSSRAARRHNDRTLRKTPDLQADSFYAAEIWSNRFVAHKEHRLLLECLIFLDVDNTVQDNYGFDKFGARNHPLDDPASVSTPQFCPRSVPRLIADMHPDLSSIETFGGMAVLPLQKSKISWLHERLTTKLGPKFEGSMEVLEGLSNDRCRLKHVTLRGRFKKIVSHDSLRAASLAQRNPFESYSEQSTVWVDDNNCGIPVESLSSTLDNSNYANVPANMGASNSN</sequence>
<evidence type="ECO:0000313" key="1">
    <source>
        <dbReference type="EMBL" id="GBP23757.1"/>
    </source>
</evidence>
<protein>
    <submittedName>
        <fullName evidence="1">Uncharacterized protein</fullName>
    </submittedName>
</protein>
<accession>A0A4C1UCA8</accession>
<name>A0A4C1UCA8_EUMVA</name>
<dbReference type="AlphaFoldDB" id="A0A4C1UCA8"/>
<keyword evidence="2" id="KW-1185">Reference proteome</keyword>
<reference evidence="1 2" key="1">
    <citation type="journal article" date="2019" name="Commun. Biol.">
        <title>The bagworm genome reveals a unique fibroin gene that provides high tensile strength.</title>
        <authorList>
            <person name="Kono N."/>
            <person name="Nakamura H."/>
            <person name="Ohtoshi R."/>
            <person name="Tomita M."/>
            <person name="Numata K."/>
            <person name="Arakawa K."/>
        </authorList>
    </citation>
    <scope>NUCLEOTIDE SEQUENCE [LARGE SCALE GENOMIC DNA]</scope>
</reference>
<evidence type="ECO:0000313" key="2">
    <source>
        <dbReference type="Proteomes" id="UP000299102"/>
    </source>
</evidence>
<organism evidence="1 2">
    <name type="scientific">Eumeta variegata</name>
    <name type="common">Bagworm moth</name>
    <name type="synonym">Eumeta japonica</name>
    <dbReference type="NCBI Taxonomy" id="151549"/>
    <lineage>
        <taxon>Eukaryota</taxon>
        <taxon>Metazoa</taxon>
        <taxon>Ecdysozoa</taxon>
        <taxon>Arthropoda</taxon>
        <taxon>Hexapoda</taxon>
        <taxon>Insecta</taxon>
        <taxon>Pterygota</taxon>
        <taxon>Neoptera</taxon>
        <taxon>Endopterygota</taxon>
        <taxon>Lepidoptera</taxon>
        <taxon>Glossata</taxon>
        <taxon>Ditrysia</taxon>
        <taxon>Tineoidea</taxon>
        <taxon>Psychidae</taxon>
        <taxon>Oiketicinae</taxon>
        <taxon>Eumeta</taxon>
    </lineage>
</organism>
<gene>
    <name evidence="1" type="ORF">EVAR_13714_1</name>
</gene>
<dbReference type="OrthoDB" id="116216at2759"/>
<dbReference type="EMBL" id="BGZK01000153">
    <property type="protein sequence ID" value="GBP23757.1"/>
    <property type="molecule type" value="Genomic_DNA"/>
</dbReference>
<dbReference type="Proteomes" id="UP000299102">
    <property type="component" value="Unassembled WGS sequence"/>
</dbReference>
<comment type="caution">
    <text evidence="1">The sequence shown here is derived from an EMBL/GenBank/DDBJ whole genome shotgun (WGS) entry which is preliminary data.</text>
</comment>
<proteinExistence type="predicted"/>